<dbReference type="EMBL" id="AEAG01001782">
    <property type="protein sequence ID" value="EGH25979.1"/>
    <property type="molecule type" value="Genomic_DNA"/>
</dbReference>
<accession>A0A656GKB6</accession>
<proteinExistence type="predicted"/>
<protein>
    <submittedName>
        <fullName evidence="1">Uncharacterized protein</fullName>
    </submittedName>
</protein>
<sequence>YGKSQFSLDLPGIGRSTGRGAWRLILARAEKSVIKAFDVIDPHK</sequence>
<dbReference type="Proteomes" id="UP000003465">
    <property type="component" value="Unassembled WGS sequence"/>
</dbReference>
<comment type="caution">
    <text evidence="1">The sequence shown here is derived from an EMBL/GenBank/DDBJ whole genome shotgun (WGS) entry which is preliminary data.</text>
</comment>
<evidence type="ECO:0000313" key="1">
    <source>
        <dbReference type="EMBL" id="EGH25979.1"/>
    </source>
</evidence>
<evidence type="ECO:0000313" key="2">
    <source>
        <dbReference type="Proteomes" id="UP000003465"/>
    </source>
</evidence>
<dbReference type="AlphaFoldDB" id="A0A656GKB6"/>
<name>A0A656GKB6_PSEA0</name>
<reference evidence="1 2" key="1">
    <citation type="journal article" date="2011" name="PLoS Pathog.">
        <title>Dynamic evolution of pathogenicity revealed by sequencing and comparative genomics of 19 Pseudomonas syringae isolates.</title>
        <authorList>
            <person name="Baltrus D.A."/>
            <person name="Nishimura M.T."/>
            <person name="Romanchuk A."/>
            <person name="Chang J.H."/>
            <person name="Mukhtar M.S."/>
            <person name="Cherkis K."/>
            <person name="Roach J."/>
            <person name="Grant S.R."/>
            <person name="Jones C.D."/>
            <person name="Dangl J.L."/>
        </authorList>
    </citation>
    <scope>NUCLEOTIDE SEQUENCE [LARGE SCALE GENOMIC DNA]</scope>
    <source>
        <strain evidence="1 2">301020</strain>
    </source>
</reference>
<organism evidence="1 2">
    <name type="scientific">Pseudomonas amygdali pv. mori str. 301020</name>
    <dbReference type="NCBI Taxonomy" id="629261"/>
    <lineage>
        <taxon>Bacteria</taxon>
        <taxon>Pseudomonadati</taxon>
        <taxon>Pseudomonadota</taxon>
        <taxon>Gammaproteobacteria</taxon>
        <taxon>Pseudomonadales</taxon>
        <taxon>Pseudomonadaceae</taxon>
        <taxon>Pseudomonas</taxon>
        <taxon>Pseudomonas amygdali</taxon>
    </lineage>
</organism>
<gene>
    <name evidence="1" type="ORF">PSYMO_32995</name>
</gene>
<feature type="non-terminal residue" evidence="1">
    <location>
        <position position="1"/>
    </location>
</feature>